<dbReference type="Gene3D" id="3.40.390.10">
    <property type="entry name" value="Collagenase (Catalytic Domain)"/>
    <property type="match status" value="1"/>
</dbReference>
<evidence type="ECO:0000259" key="10">
    <source>
        <dbReference type="Pfam" id="PF05572"/>
    </source>
</evidence>
<keyword evidence="4 9" id="KW-0732">Signal</keyword>
<comment type="similarity">
    <text evidence="1">Belongs to the peptidase M43B family.</text>
</comment>
<keyword evidence="8" id="KW-1015">Disulfide bond</keyword>
<evidence type="ECO:0000256" key="4">
    <source>
        <dbReference type="ARBA" id="ARBA00022729"/>
    </source>
</evidence>
<dbReference type="PANTHER" id="PTHR47466">
    <property type="match status" value="1"/>
</dbReference>
<dbReference type="InterPro" id="IPR024079">
    <property type="entry name" value="MetalloPept_cat_dom_sf"/>
</dbReference>
<feature type="signal peptide" evidence="9">
    <location>
        <begin position="1"/>
        <end position="19"/>
    </location>
</feature>
<protein>
    <submittedName>
        <fullName evidence="12">T9SS C-terminal target domain-containing protein</fullName>
    </submittedName>
</protein>
<accession>A0A3B7MXM0</accession>
<evidence type="ECO:0000256" key="1">
    <source>
        <dbReference type="ARBA" id="ARBA00008721"/>
    </source>
</evidence>
<evidence type="ECO:0000256" key="7">
    <source>
        <dbReference type="ARBA" id="ARBA00023049"/>
    </source>
</evidence>
<keyword evidence="7" id="KW-0482">Metalloprotease</keyword>
<evidence type="ECO:0000259" key="11">
    <source>
        <dbReference type="Pfam" id="PF18962"/>
    </source>
</evidence>
<dbReference type="Pfam" id="PF05572">
    <property type="entry name" value="Peptidase_M43"/>
    <property type="match status" value="1"/>
</dbReference>
<name>A0A3B7MXM0_9BACT</name>
<keyword evidence="13" id="KW-1185">Reference proteome</keyword>
<evidence type="ECO:0000256" key="2">
    <source>
        <dbReference type="ARBA" id="ARBA00022670"/>
    </source>
</evidence>
<dbReference type="EMBL" id="CP032157">
    <property type="protein sequence ID" value="AXY75081.1"/>
    <property type="molecule type" value="Genomic_DNA"/>
</dbReference>
<dbReference type="RefSeq" id="WP_119050963.1">
    <property type="nucleotide sequence ID" value="NZ_CP032157.1"/>
</dbReference>
<reference evidence="12 13" key="1">
    <citation type="submission" date="2018-09" db="EMBL/GenBank/DDBJ databases">
        <title>Genome sequencing of strain 6GH32-13.</title>
        <authorList>
            <person name="Weon H.-Y."/>
            <person name="Heo J."/>
            <person name="Kwon S.-W."/>
        </authorList>
    </citation>
    <scope>NUCLEOTIDE SEQUENCE [LARGE SCALE GENOMIC DNA]</scope>
    <source>
        <strain evidence="12 13">5GH32-13</strain>
    </source>
</reference>
<dbReference type="Pfam" id="PF18962">
    <property type="entry name" value="Por_Secre_tail"/>
    <property type="match status" value="1"/>
</dbReference>
<keyword evidence="2" id="KW-0645">Protease</keyword>
<dbReference type="AlphaFoldDB" id="A0A3B7MXM0"/>
<dbReference type="Proteomes" id="UP000263900">
    <property type="component" value="Chromosome"/>
</dbReference>
<evidence type="ECO:0000313" key="13">
    <source>
        <dbReference type="Proteomes" id="UP000263900"/>
    </source>
</evidence>
<dbReference type="SUPFAM" id="SSF55486">
    <property type="entry name" value="Metalloproteases ('zincins'), catalytic domain"/>
    <property type="match status" value="1"/>
</dbReference>
<dbReference type="OrthoDB" id="6278496at2"/>
<dbReference type="GO" id="GO:0006508">
    <property type="term" value="P:proteolysis"/>
    <property type="evidence" value="ECO:0007669"/>
    <property type="project" value="UniProtKB-KW"/>
</dbReference>
<evidence type="ECO:0000256" key="5">
    <source>
        <dbReference type="ARBA" id="ARBA00022801"/>
    </source>
</evidence>
<proteinExistence type="inferred from homology"/>
<feature type="domain" description="Secretion system C-terminal sorting" evidence="11">
    <location>
        <begin position="346"/>
        <end position="413"/>
    </location>
</feature>
<evidence type="ECO:0000256" key="3">
    <source>
        <dbReference type="ARBA" id="ARBA00022723"/>
    </source>
</evidence>
<dbReference type="CDD" id="cd04275">
    <property type="entry name" value="ZnMc_pappalysin_like"/>
    <property type="match status" value="1"/>
</dbReference>
<dbReference type="NCBIfam" id="TIGR04183">
    <property type="entry name" value="Por_Secre_tail"/>
    <property type="match status" value="1"/>
</dbReference>
<organism evidence="12 13">
    <name type="scientific">Paraflavitalea soli</name>
    <dbReference type="NCBI Taxonomy" id="2315862"/>
    <lineage>
        <taxon>Bacteria</taxon>
        <taxon>Pseudomonadati</taxon>
        <taxon>Bacteroidota</taxon>
        <taxon>Chitinophagia</taxon>
        <taxon>Chitinophagales</taxon>
        <taxon>Chitinophagaceae</taxon>
        <taxon>Paraflavitalea</taxon>
    </lineage>
</organism>
<keyword evidence="5" id="KW-0378">Hydrolase</keyword>
<feature type="chain" id="PRO_5017751268" evidence="9">
    <location>
        <begin position="20"/>
        <end position="419"/>
    </location>
</feature>
<dbReference type="PANTHER" id="PTHR47466:SF1">
    <property type="entry name" value="METALLOPROTEASE MEP1 (AFU_ORTHOLOGUE AFUA_1G07730)-RELATED"/>
    <property type="match status" value="1"/>
</dbReference>
<evidence type="ECO:0000256" key="9">
    <source>
        <dbReference type="SAM" id="SignalP"/>
    </source>
</evidence>
<dbReference type="InterPro" id="IPR008754">
    <property type="entry name" value="Peptidase_M43"/>
</dbReference>
<sequence>MKHFVLAYLMLLTCLAVTAQRNCASYEYQQQQLQADPLLAQKMAALDAYSKSDIMLNGTGSPMPAVIKIPVVVHVLYNTPSQNISDAQIKSQIDVLNKDFRKLNSDTINVPAVFKHLAADCLIEFELAKIDPFGKATTGITRKSTSILMYGLDDRIKFSSKGGADAWDTDNYLNIWVGSLAGGLLGYASVLGCDKAVDGVAITPGAFGTVGPVGAPYNKGRTTTHEIGHWLGLRHIWGDAACGDDHIDDTPPQRGATRNCPTGVVVTCENNPYGNMYSNYMDFTDDACLNLFTLGQRNKMRSLFEPGAARYSLLSSKALTGTPVTTPPTTRPIEEPAAIAEISIKVYPNPATTFITIDGGTAGELTGKIVSIRNHLGQLVMQVKVTKGNMPVNIGHLRDGMYFLRVEGSSQTIKVLKTK</sequence>
<dbReference type="KEGG" id="pseg:D3H65_14315"/>
<evidence type="ECO:0000313" key="12">
    <source>
        <dbReference type="EMBL" id="AXY75081.1"/>
    </source>
</evidence>
<keyword evidence="6" id="KW-0862">Zinc</keyword>
<gene>
    <name evidence="12" type="ORF">D3H65_14315</name>
</gene>
<dbReference type="InterPro" id="IPR026444">
    <property type="entry name" value="Secre_tail"/>
</dbReference>
<dbReference type="GO" id="GO:0008237">
    <property type="term" value="F:metallopeptidase activity"/>
    <property type="evidence" value="ECO:0007669"/>
    <property type="project" value="UniProtKB-KW"/>
</dbReference>
<evidence type="ECO:0000256" key="8">
    <source>
        <dbReference type="ARBA" id="ARBA00023157"/>
    </source>
</evidence>
<dbReference type="GO" id="GO:0046872">
    <property type="term" value="F:metal ion binding"/>
    <property type="evidence" value="ECO:0007669"/>
    <property type="project" value="UniProtKB-KW"/>
</dbReference>
<evidence type="ECO:0000256" key="6">
    <source>
        <dbReference type="ARBA" id="ARBA00022833"/>
    </source>
</evidence>
<feature type="domain" description="Peptidase M43 pregnancy-associated plasma-A" evidence="10">
    <location>
        <begin position="164"/>
        <end position="303"/>
    </location>
</feature>
<keyword evidence="3" id="KW-0479">Metal-binding</keyword>